<feature type="compositionally biased region" description="Basic and acidic residues" evidence="1">
    <location>
        <begin position="20"/>
        <end position="33"/>
    </location>
</feature>
<dbReference type="EMBL" id="LXQA011273078">
    <property type="protein sequence ID" value="MCI91477.1"/>
    <property type="molecule type" value="Genomic_DNA"/>
</dbReference>
<dbReference type="AlphaFoldDB" id="A0A392VU70"/>
<comment type="caution">
    <text evidence="2">The sequence shown here is derived from an EMBL/GenBank/DDBJ whole genome shotgun (WGS) entry which is preliminary data.</text>
</comment>
<evidence type="ECO:0000313" key="3">
    <source>
        <dbReference type="Proteomes" id="UP000265520"/>
    </source>
</evidence>
<feature type="region of interest" description="Disordered" evidence="1">
    <location>
        <begin position="1"/>
        <end position="37"/>
    </location>
</feature>
<organism evidence="2 3">
    <name type="scientific">Trifolium medium</name>
    <dbReference type="NCBI Taxonomy" id="97028"/>
    <lineage>
        <taxon>Eukaryota</taxon>
        <taxon>Viridiplantae</taxon>
        <taxon>Streptophyta</taxon>
        <taxon>Embryophyta</taxon>
        <taxon>Tracheophyta</taxon>
        <taxon>Spermatophyta</taxon>
        <taxon>Magnoliopsida</taxon>
        <taxon>eudicotyledons</taxon>
        <taxon>Gunneridae</taxon>
        <taxon>Pentapetalae</taxon>
        <taxon>rosids</taxon>
        <taxon>fabids</taxon>
        <taxon>Fabales</taxon>
        <taxon>Fabaceae</taxon>
        <taxon>Papilionoideae</taxon>
        <taxon>50 kb inversion clade</taxon>
        <taxon>NPAAA clade</taxon>
        <taxon>Hologalegina</taxon>
        <taxon>IRL clade</taxon>
        <taxon>Trifolieae</taxon>
        <taxon>Trifolium</taxon>
    </lineage>
</organism>
<dbReference type="Proteomes" id="UP000265520">
    <property type="component" value="Unassembled WGS sequence"/>
</dbReference>
<keyword evidence="3" id="KW-1185">Reference proteome</keyword>
<proteinExistence type="predicted"/>
<accession>A0A392VU70</accession>
<sequence length="49" mass="5150">TTPPVETPQANPATAAEITPTRKMDKVSGHEGESTNSCLGGSVLKVFFF</sequence>
<evidence type="ECO:0000256" key="1">
    <source>
        <dbReference type="SAM" id="MobiDB-lite"/>
    </source>
</evidence>
<reference evidence="2 3" key="1">
    <citation type="journal article" date="2018" name="Front. Plant Sci.">
        <title>Red Clover (Trifolium pratense) and Zigzag Clover (T. medium) - A Picture of Genomic Similarities and Differences.</title>
        <authorList>
            <person name="Dluhosova J."/>
            <person name="Istvanek J."/>
            <person name="Nedelnik J."/>
            <person name="Repkova J."/>
        </authorList>
    </citation>
    <scope>NUCLEOTIDE SEQUENCE [LARGE SCALE GENOMIC DNA]</scope>
    <source>
        <strain evidence="3">cv. 10/8</strain>
        <tissue evidence="2">Leaf</tissue>
    </source>
</reference>
<evidence type="ECO:0000313" key="2">
    <source>
        <dbReference type="EMBL" id="MCI91477.1"/>
    </source>
</evidence>
<name>A0A392VU70_9FABA</name>
<protein>
    <submittedName>
        <fullName evidence="2">Uncharacterized protein</fullName>
    </submittedName>
</protein>
<feature type="non-terminal residue" evidence="2">
    <location>
        <position position="1"/>
    </location>
</feature>